<evidence type="ECO:0000313" key="2">
    <source>
        <dbReference type="Proteomes" id="UP001431963"/>
    </source>
</evidence>
<dbReference type="InterPro" id="IPR051806">
    <property type="entry name" value="HAD-like_SPP"/>
</dbReference>
<dbReference type="InterPro" id="IPR023198">
    <property type="entry name" value="PGP-like_dom2"/>
</dbReference>
<dbReference type="InterPro" id="IPR036412">
    <property type="entry name" value="HAD-like_sf"/>
</dbReference>
<proteinExistence type="predicted"/>
<dbReference type="Pfam" id="PF00702">
    <property type="entry name" value="Hydrolase"/>
    <property type="match status" value="1"/>
</dbReference>
<dbReference type="EMBL" id="JBALHR010000003">
    <property type="protein sequence ID" value="MEH7828060.1"/>
    <property type="molecule type" value="Genomic_DNA"/>
</dbReference>
<dbReference type="SFLD" id="SFLDG01135">
    <property type="entry name" value="C1.5.6:_HAD__Beta-PGM__Phospha"/>
    <property type="match status" value="1"/>
</dbReference>
<dbReference type="CDD" id="cd07505">
    <property type="entry name" value="HAD_BPGM-like"/>
    <property type="match status" value="1"/>
</dbReference>
<dbReference type="RefSeq" id="WP_335421608.1">
    <property type="nucleotide sequence ID" value="NZ_JBALHR010000003.1"/>
</dbReference>
<dbReference type="Proteomes" id="UP001431963">
    <property type="component" value="Unassembled WGS sequence"/>
</dbReference>
<protein>
    <submittedName>
        <fullName evidence="1">HAD family phosphatase</fullName>
    </submittedName>
</protein>
<sequence>MASGVIFDLDGTLIDTESLALSTGLAVVRDHGFAVPEAVMHQLIGRDLATGDLILRAACPDLDIAALHAKWSAAFETAMTRDGLPLKPGAVDLLARLDRPLALCTSSQRASAQRKLAMTGLQAYFAHIVVREDVTSPKPHPEPYLLAASLLGLPPAECVAFEDSEAGAQSAQTAGCRVVQVPDILPTQGQFADIVAPNLLDGARRAGIIA</sequence>
<organism evidence="1 2">
    <name type="scientific">Gemmobacter denitrificans</name>
    <dbReference type="NCBI Taxonomy" id="3123040"/>
    <lineage>
        <taxon>Bacteria</taxon>
        <taxon>Pseudomonadati</taxon>
        <taxon>Pseudomonadota</taxon>
        <taxon>Alphaproteobacteria</taxon>
        <taxon>Rhodobacterales</taxon>
        <taxon>Paracoccaceae</taxon>
        <taxon>Gemmobacter</taxon>
    </lineage>
</organism>
<dbReference type="PANTHER" id="PTHR43481">
    <property type="entry name" value="FRUCTOSE-1-PHOSPHATE PHOSPHATASE"/>
    <property type="match status" value="1"/>
</dbReference>
<comment type="caution">
    <text evidence="1">The sequence shown here is derived from an EMBL/GenBank/DDBJ whole genome shotgun (WGS) entry which is preliminary data.</text>
</comment>
<name>A0ABU8BTM9_9RHOB</name>
<keyword evidence="2" id="KW-1185">Reference proteome</keyword>
<dbReference type="Gene3D" id="1.10.150.240">
    <property type="entry name" value="Putative phosphatase, domain 2"/>
    <property type="match status" value="1"/>
</dbReference>
<gene>
    <name evidence="1" type="ORF">V6590_07855</name>
</gene>
<dbReference type="SUPFAM" id="SSF56784">
    <property type="entry name" value="HAD-like"/>
    <property type="match status" value="1"/>
</dbReference>
<dbReference type="Gene3D" id="3.40.50.1000">
    <property type="entry name" value="HAD superfamily/HAD-like"/>
    <property type="match status" value="1"/>
</dbReference>
<accession>A0ABU8BTM9</accession>
<reference evidence="1" key="1">
    <citation type="submission" date="2024-02" db="EMBL/GenBank/DDBJ databases">
        <title>Genome sequences of strain Gemmobacter sp. JM10B15.</title>
        <authorList>
            <person name="Zhang M."/>
        </authorList>
    </citation>
    <scope>NUCLEOTIDE SEQUENCE</scope>
    <source>
        <strain evidence="1">JM10B15</strain>
    </source>
</reference>
<evidence type="ECO:0000313" key="1">
    <source>
        <dbReference type="EMBL" id="MEH7828060.1"/>
    </source>
</evidence>
<dbReference type="NCBIfam" id="TIGR01509">
    <property type="entry name" value="HAD-SF-IA-v3"/>
    <property type="match status" value="1"/>
</dbReference>
<dbReference type="SFLD" id="SFLDS00003">
    <property type="entry name" value="Haloacid_Dehalogenase"/>
    <property type="match status" value="1"/>
</dbReference>
<dbReference type="SFLD" id="SFLDG01129">
    <property type="entry name" value="C1.5:_HAD__Beta-PGM__Phosphata"/>
    <property type="match status" value="1"/>
</dbReference>
<dbReference type="PRINTS" id="PR00413">
    <property type="entry name" value="HADHALOGNASE"/>
</dbReference>
<dbReference type="PANTHER" id="PTHR43481:SF4">
    <property type="entry name" value="GLYCEROL-1-PHOSPHATE PHOSPHOHYDROLASE 1-RELATED"/>
    <property type="match status" value="1"/>
</dbReference>
<dbReference type="InterPro" id="IPR006439">
    <property type="entry name" value="HAD-SF_hydro_IA"/>
</dbReference>
<dbReference type="InterPro" id="IPR023214">
    <property type="entry name" value="HAD_sf"/>
</dbReference>